<proteinExistence type="predicted"/>
<evidence type="ECO:0000313" key="2">
    <source>
        <dbReference type="Proteomes" id="UP000030762"/>
    </source>
</evidence>
<evidence type="ECO:0000313" key="1">
    <source>
        <dbReference type="EMBL" id="EQC39240.1"/>
    </source>
</evidence>
<dbReference type="AlphaFoldDB" id="T0QYS9"/>
<dbReference type="GeneID" id="19944172"/>
<dbReference type="OMA" id="CAAYELC"/>
<keyword evidence="2" id="KW-1185">Reference proteome</keyword>
<organism evidence="1 2">
    <name type="scientific">Saprolegnia diclina (strain VS20)</name>
    <dbReference type="NCBI Taxonomy" id="1156394"/>
    <lineage>
        <taxon>Eukaryota</taxon>
        <taxon>Sar</taxon>
        <taxon>Stramenopiles</taxon>
        <taxon>Oomycota</taxon>
        <taxon>Saprolegniomycetes</taxon>
        <taxon>Saprolegniales</taxon>
        <taxon>Saprolegniaceae</taxon>
        <taxon>Saprolegnia</taxon>
    </lineage>
</organism>
<protein>
    <submittedName>
        <fullName evidence="1">Uncharacterized protein</fullName>
    </submittedName>
</protein>
<dbReference type="EMBL" id="JH767139">
    <property type="protein sequence ID" value="EQC39240.1"/>
    <property type="molecule type" value="Genomic_DNA"/>
</dbReference>
<dbReference type="RefSeq" id="XP_008607301.1">
    <property type="nucleotide sequence ID" value="XM_008609079.1"/>
</dbReference>
<name>T0QYS9_SAPDV</name>
<reference evidence="1 2" key="1">
    <citation type="submission" date="2012-04" db="EMBL/GenBank/DDBJ databases">
        <title>The Genome Sequence of Saprolegnia declina VS20.</title>
        <authorList>
            <consortium name="The Broad Institute Genome Sequencing Platform"/>
            <person name="Russ C."/>
            <person name="Nusbaum C."/>
            <person name="Tyler B."/>
            <person name="van West P."/>
            <person name="Dieguez-Uribeondo J."/>
            <person name="de Bruijn I."/>
            <person name="Tripathy S."/>
            <person name="Jiang R."/>
            <person name="Young S.K."/>
            <person name="Zeng Q."/>
            <person name="Gargeya S."/>
            <person name="Fitzgerald M."/>
            <person name="Haas B."/>
            <person name="Abouelleil A."/>
            <person name="Alvarado L."/>
            <person name="Arachchi H.M."/>
            <person name="Berlin A."/>
            <person name="Chapman S.B."/>
            <person name="Goldberg J."/>
            <person name="Griggs A."/>
            <person name="Gujja S."/>
            <person name="Hansen M."/>
            <person name="Howarth C."/>
            <person name="Imamovic A."/>
            <person name="Larimer J."/>
            <person name="McCowen C."/>
            <person name="Montmayeur A."/>
            <person name="Murphy C."/>
            <person name="Neiman D."/>
            <person name="Pearson M."/>
            <person name="Priest M."/>
            <person name="Roberts A."/>
            <person name="Saif S."/>
            <person name="Shea T."/>
            <person name="Sisk P."/>
            <person name="Sykes S."/>
            <person name="Wortman J."/>
            <person name="Nusbaum C."/>
            <person name="Birren B."/>
        </authorList>
    </citation>
    <scope>NUCLEOTIDE SEQUENCE [LARGE SCALE GENOMIC DNA]</scope>
    <source>
        <strain evidence="1 2">VS20</strain>
    </source>
</reference>
<accession>T0QYS9</accession>
<dbReference type="Proteomes" id="UP000030762">
    <property type="component" value="Unassembled WGS sequence"/>
</dbReference>
<dbReference type="VEuPathDB" id="FungiDB:SDRG_03445"/>
<sequence>MAAATCVGTCPVQCADDQECKSLPNGQLACADVCKCAAYELCVPVALDCGAPCHPIMQCVHNQATTPVLPLDDATP</sequence>
<dbReference type="InParanoid" id="T0QYS9"/>
<gene>
    <name evidence="1" type="ORF">SDRG_03445</name>
</gene>
<dbReference type="OrthoDB" id="10291553at2759"/>